<gene>
    <name evidence="1" type="ORF">MORIYA_1183</name>
</gene>
<proteinExistence type="predicted"/>
<dbReference type="AlphaFoldDB" id="A0A330LNU3"/>
<reference evidence="2" key="1">
    <citation type="submission" date="2018-05" db="EMBL/GenBank/DDBJ databases">
        <authorList>
            <person name="Cea G.-C."/>
            <person name="William W."/>
        </authorList>
    </citation>
    <scope>NUCLEOTIDE SEQUENCE [LARGE SCALE GENOMIC DNA]</scope>
    <source>
        <strain evidence="2">DB21MT 5</strain>
    </source>
</reference>
<sequence length="22" mass="2707">MEIIVYNFWRGLQLMQDGENIH</sequence>
<evidence type="ECO:0000313" key="1">
    <source>
        <dbReference type="EMBL" id="SQD77661.1"/>
    </source>
</evidence>
<dbReference type="EMBL" id="LS483250">
    <property type="protein sequence ID" value="SQD77661.1"/>
    <property type="molecule type" value="Genomic_DNA"/>
</dbReference>
<name>A0A330LNU3_9GAMM</name>
<accession>A0A330LNU3</accession>
<dbReference type="Proteomes" id="UP000250163">
    <property type="component" value="Chromosome MORIYA"/>
</dbReference>
<organism evidence="1 2">
    <name type="scientific">Moritella yayanosii</name>
    <dbReference type="NCBI Taxonomy" id="69539"/>
    <lineage>
        <taxon>Bacteria</taxon>
        <taxon>Pseudomonadati</taxon>
        <taxon>Pseudomonadota</taxon>
        <taxon>Gammaproteobacteria</taxon>
        <taxon>Alteromonadales</taxon>
        <taxon>Moritellaceae</taxon>
        <taxon>Moritella</taxon>
    </lineage>
</organism>
<protein>
    <submittedName>
        <fullName evidence="1">Uncharacterized protein</fullName>
    </submittedName>
</protein>
<evidence type="ECO:0000313" key="2">
    <source>
        <dbReference type="Proteomes" id="UP000250163"/>
    </source>
</evidence>
<keyword evidence="2" id="KW-1185">Reference proteome</keyword>
<dbReference type="KEGG" id="mya:MORIYA_1183"/>